<dbReference type="SUPFAM" id="SSF55073">
    <property type="entry name" value="Nucleotide cyclase"/>
    <property type="match status" value="1"/>
</dbReference>
<dbReference type="PROSITE" id="PS50887">
    <property type="entry name" value="GGDEF"/>
    <property type="match status" value="1"/>
</dbReference>
<dbReference type="InterPro" id="IPR013655">
    <property type="entry name" value="PAS_fold_3"/>
</dbReference>
<proteinExistence type="predicted"/>
<dbReference type="InterPro" id="IPR029016">
    <property type="entry name" value="GAF-like_dom_sf"/>
</dbReference>
<dbReference type="InterPro" id="IPR052155">
    <property type="entry name" value="Biofilm_reg_signaling"/>
</dbReference>
<evidence type="ECO:0000313" key="7">
    <source>
        <dbReference type="Proteomes" id="UP000319812"/>
    </source>
</evidence>
<dbReference type="InterPro" id="IPR001633">
    <property type="entry name" value="EAL_dom"/>
</dbReference>
<evidence type="ECO:0000259" key="5">
    <source>
        <dbReference type="PROSITE" id="PS50887"/>
    </source>
</evidence>
<keyword evidence="1" id="KW-0175">Coiled coil</keyword>
<dbReference type="InterPro" id="IPR035919">
    <property type="entry name" value="EAL_sf"/>
</dbReference>
<evidence type="ECO:0000256" key="1">
    <source>
        <dbReference type="SAM" id="Coils"/>
    </source>
</evidence>
<evidence type="ECO:0008006" key="8">
    <source>
        <dbReference type="Google" id="ProtNLM"/>
    </source>
</evidence>
<dbReference type="NCBIfam" id="TIGR00254">
    <property type="entry name" value="GGDEF"/>
    <property type="match status" value="1"/>
</dbReference>
<dbReference type="SMART" id="SM00267">
    <property type="entry name" value="GGDEF"/>
    <property type="match status" value="1"/>
</dbReference>
<accession>A0A4Y4F2J2</accession>
<dbReference type="SMART" id="SM00065">
    <property type="entry name" value="GAF"/>
    <property type="match status" value="1"/>
</dbReference>
<dbReference type="InterPro" id="IPR029787">
    <property type="entry name" value="Nucleotide_cyclase"/>
</dbReference>
<sequence>MTWESVPMPARITAEEAFRRLAEGLGHSGSDDFFYTLVERLAQLLSADHVLIARVRDDKAQTLAIWSRGQHLANVQYALAGTPCETVASHEMCLYPGNVQSRFPHDRMLRELEAESYLGLPLFTTDGAQLGLLAVLANRPMAPSDQEYELLRIAATQAGAELGRRDAECALQASERHARESERRLNTLLNHLPGMAYRCLNDTDWTMLLVSQGATDLTGYSPEDLTHNRRISYLELIHPDDRQYADDAVQQAIARREPFQVVYRLRTANSGLRWMWEQGQAVFDANGQVDCLEGFITDITEQHEAQRVQEAVMQIASTVTSRVGDDYFHQLVSTLTRTLEADAGFVALLEPASRADASVTPLPDETVVSLISALSDGLSLAPCRLPLAGTPCATLLHEQEIMIQHEGPSGLPGFPADTCAWIGRRLDNTRGEPIGFIMVLYRQPLEADAFATSVLRILSNGAAAELERRNDHRRMHQLAYTDGTTGLPNRIRFMEDLSHQRQAAERDQTPLALLLIDIRRFKEINDTLGHQVGDRLLATLGGRLRSALAPHERLARLSGDEFALLVPRASAPELAQCLERMRQAVGRPLTLDHHRFTLSVSIGTAQYPRDAVTPEELFKFASIALYHAKHQADGTCPFDPSMTLALQRHQRMTERLHLALGEGKLELYYQPKFDLASGELVGAEALCRWYDEDWGWVSPGEFIPLAEERGLIRPLGEWVLEKAARQLATWRCNGHPLPGRLSVNVSAQQFTDPDLARRIAELTRHTPTSSLDLELTESDVMRDPEQAIAITQALRQAGYTLSIDDFGTGYSSLAYLRRFAADTLKIDLSFVREMLDGPHDRAIVETIIAMARSLGMQTIAEGVETPKQASELARLGCDQAQGYYFGRPLPPADFVASWGEAMTSR</sequence>
<gene>
    <name evidence="6" type="ORF">HHA01_18520</name>
</gene>
<dbReference type="Gene3D" id="3.30.450.20">
    <property type="entry name" value="PAS domain"/>
    <property type="match status" value="1"/>
</dbReference>
<evidence type="ECO:0000259" key="3">
    <source>
        <dbReference type="PROSITE" id="PS50113"/>
    </source>
</evidence>
<dbReference type="PROSITE" id="PS50112">
    <property type="entry name" value="PAS"/>
    <property type="match status" value="1"/>
</dbReference>
<dbReference type="SMART" id="SM00052">
    <property type="entry name" value="EAL"/>
    <property type="match status" value="1"/>
</dbReference>
<feature type="coiled-coil region" evidence="1">
    <location>
        <begin position="164"/>
        <end position="191"/>
    </location>
</feature>
<dbReference type="Pfam" id="PF08447">
    <property type="entry name" value="PAS_3"/>
    <property type="match status" value="1"/>
</dbReference>
<dbReference type="Pfam" id="PF01590">
    <property type="entry name" value="GAF"/>
    <property type="match status" value="1"/>
</dbReference>
<dbReference type="SMART" id="SM00086">
    <property type="entry name" value="PAC"/>
    <property type="match status" value="1"/>
</dbReference>
<dbReference type="InterPro" id="IPR000160">
    <property type="entry name" value="GGDEF_dom"/>
</dbReference>
<feature type="domain" description="PAS" evidence="2">
    <location>
        <begin position="181"/>
        <end position="256"/>
    </location>
</feature>
<dbReference type="PROSITE" id="PS50113">
    <property type="entry name" value="PAC"/>
    <property type="match status" value="1"/>
</dbReference>
<dbReference type="InterPro" id="IPR043128">
    <property type="entry name" value="Rev_trsase/Diguanyl_cyclase"/>
</dbReference>
<dbReference type="Pfam" id="PF00990">
    <property type="entry name" value="GGDEF"/>
    <property type="match status" value="1"/>
</dbReference>
<dbReference type="InterPro" id="IPR035965">
    <property type="entry name" value="PAS-like_dom_sf"/>
</dbReference>
<name>A0A4Y4F2J2_9GAMM</name>
<dbReference type="CDD" id="cd01948">
    <property type="entry name" value="EAL"/>
    <property type="match status" value="1"/>
</dbReference>
<evidence type="ECO:0000259" key="4">
    <source>
        <dbReference type="PROSITE" id="PS50883"/>
    </source>
</evidence>
<dbReference type="InterPro" id="IPR003018">
    <property type="entry name" value="GAF"/>
</dbReference>
<dbReference type="AlphaFoldDB" id="A0A4Y4F2J2"/>
<dbReference type="Gene3D" id="3.30.450.40">
    <property type="match status" value="1"/>
</dbReference>
<dbReference type="Gene3D" id="3.30.70.270">
    <property type="match status" value="1"/>
</dbReference>
<dbReference type="PANTHER" id="PTHR44757">
    <property type="entry name" value="DIGUANYLATE CYCLASE DGCP"/>
    <property type="match status" value="1"/>
</dbReference>
<dbReference type="SMART" id="SM00091">
    <property type="entry name" value="PAS"/>
    <property type="match status" value="1"/>
</dbReference>
<feature type="domain" description="EAL" evidence="4">
    <location>
        <begin position="649"/>
        <end position="902"/>
    </location>
</feature>
<dbReference type="Pfam" id="PF00563">
    <property type="entry name" value="EAL"/>
    <property type="match status" value="1"/>
</dbReference>
<dbReference type="SUPFAM" id="SSF55785">
    <property type="entry name" value="PYP-like sensor domain (PAS domain)"/>
    <property type="match status" value="1"/>
</dbReference>
<dbReference type="EMBL" id="BJOC01000023">
    <property type="protein sequence ID" value="GED22875.1"/>
    <property type="molecule type" value="Genomic_DNA"/>
</dbReference>
<dbReference type="CDD" id="cd01949">
    <property type="entry name" value="GGDEF"/>
    <property type="match status" value="1"/>
</dbReference>
<dbReference type="SUPFAM" id="SSF141868">
    <property type="entry name" value="EAL domain-like"/>
    <property type="match status" value="1"/>
</dbReference>
<dbReference type="Proteomes" id="UP000319812">
    <property type="component" value="Unassembled WGS sequence"/>
</dbReference>
<reference evidence="6 7" key="1">
    <citation type="submission" date="2019-06" db="EMBL/GenBank/DDBJ databases">
        <title>Whole genome shotgun sequence of Halomonas halmophila NBRC 15537.</title>
        <authorList>
            <person name="Hosoyama A."/>
            <person name="Uohara A."/>
            <person name="Ohji S."/>
            <person name="Ichikawa N."/>
        </authorList>
    </citation>
    <scope>NUCLEOTIDE SEQUENCE [LARGE SCALE GENOMIC DNA]</scope>
    <source>
        <strain evidence="6 7">NBRC 15537</strain>
    </source>
</reference>
<comment type="caution">
    <text evidence="6">The sequence shown here is derived from an EMBL/GenBank/DDBJ whole genome shotgun (WGS) entry which is preliminary data.</text>
</comment>
<dbReference type="InterPro" id="IPR000014">
    <property type="entry name" value="PAS"/>
</dbReference>
<evidence type="ECO:0000259" key="2">
    <source>
        <dbReference type="PROSITE" id="PS50112"/>
    </source>
</evidence>
<dbReference type="Gene3D" id="3.20.20.450">
    <property type="entry name" value="EAL domain"/>
    <property type="match status" value="1"/>
</dbReference>
<organism evidence="6 7">
    <name type="scientific">Halomonas halmophila</name>
    <dbReference type="NCBI Taxonomy" id="252"/>
    <lineage>
        <taxon>Bacteria</taxon>
        <taxon>Pseudomonadati</taxon>
        <taxon>Pseudomonadota</taxon>
        <taxon>Gammaproteobacteria</taxon>
        <taxon>Oceanospirillales</taxon>
        <taxon>Halomonadaceae</taxon>
        <taxon>Halomonas</taxon>
    </lineage>
</organism>
<keyword evidence="7" id="KW-1185">Reference proteome</keyword>
<dbReference type="NCBIfam" id="TIGR00229">
    <property type="entry name" value="sensory_box"/>
    <property type="match status" value="1"/>
</dbReference>
<dbReference type="InterPro" id="IPR001610">
    <property type="entry name" value="PAC"/>
</dbReference>
<dbReference type="PANTHER" id="PTHR44757:SF2">
    <property type="entry name" value="BIOFILM ARCHITECTURE MAINTENANCE PROTEIN MBAA"/>
    <property type="match status" value="1"/>
</dbReference>
<feature type="domain" description="PAC" evidence="3">
    <location>
        <begin position="259"/>
        <end position="311"/>
    </location>
</feature>
<dbReference type="InterPro" id="IPR000700">
    <property type="entry name" value="PAS-assoc_C"/>
</dbReference>
<protein>
    <recommendedName>
        <fullName evidence="8">Bifunctional diguanylate cyclase/phosphodiesterase</fullName>
    </recommendedName>
</protein>
<evidence type="ECO:0000313" key="6">
    <source>
        <dbReference type="EMBL" id="GED22875.1"/>
    </source>
</evidence>
<dbReference type="PROSITE" id="PS50883">
    <property type="entry name" value="EAL"/>
    <property type="match status" value="1"/>
</dbReference>
<dbReference type="CDD" id="cd00130">
    <property type="entry name" value="PAS"/>
    <property type="match status" value="1"/>
</dbReference>
<dbReference type="SUPFAM" id="SSF55781">
    <property type="entry name" value="GAF domain-like"/>
    <property type="match status" value="2"/>
</dbReference>
<feature type="domain" description="GGDEF" evidence="5">
    <location>
        <begin position="509"/>
        <end position="640"/>
    </location>
</feature>